<protein>
    <submittedName>
        <fullName evidence="3">Uncharacterized protein LOC127749570</fullName>
    </submittedName>
</protein>
<dbReference type="Proteomes" id="UP000504606">
    <property type="component" value="Unplaced"/>
</dbReference>
<evidence type="ECO:0000313" key="3">
    <source>
        <dbReference type="RefSeq" id="XP_052124237.1"/>
    </source>
</evidence>
<organism evidence="2 3">
    <name type="scientific">Frankliniella occidentalis</name>
    <name type="common">Western flower thrips</name>
    <name type="synonym">Euthrips occidentalis</name>
    <dbReference type="NCBI Taxonomy" id="133901"/>
    <lineage>
        <taxon>Eukaryota</taxon>
        <taxon>Metazoa</taxon>
        <taxon>Ecdysozoa</taxon>
        <taxon>Arthropoda</taxon>
        <taxon>Hexapoda</taxon>
        <taxon>Insecta</taxon>
        <taxon>Pterygota</taxon>
        <taxon>Neoptera</taxon>
        <taxon>Paraneoptera</taxon>
        <taxon>Thysanoptera</taxon>
        <taxon>Terebrantia</taxon>
        <taxon>Thripoidea</taxon>
        <taxon>Thripidae</taxon>
        <taxon>Frankliniella</taxon>
    </lineage>
</organism>
<accession>A0A9C6U627</accession>
<feature type="region of interest" description="Disordered" evidence="1">
    <location>
        <begin position="1"/>
        <end position="29"/>
    </location>
</feature>
<keyword evidence="2" id="KW-1185">Reference proteome</keyword>
<feature type="compositionally biased region" description="Basic and acidic residues" evidence="1">
    <location>
        <begin position="15"/>
        <end position="29"/>
    </location>
</feature>
<sequence length="102" mass="10742">MCRGRADQPGPPECRPGDCRADHLGPQEGRPGDCRVCCLGPPECHPGDCRTDHPGQPVCPPEVCRTYLSCNHGGASEGGGSLPPDERAGEGAQEQGERHDDV</sequence>
<gene>
    <name evidence="3" type="primary">LOC127749570</name>
</gene>
<name>A0A9C6U627_FRAOC</name>
<reference evidence="3" key="1">
    <citation type="submission" date="2025-08" db="UniProtKB">
        <authorList>
            <consortium name="RefSeq"/>
        </authorList>
    </citation>
    <scope>IDENTIFICATION</scope>
    <source>
        <tissue evidence="3">Whole organism</tissue>
    </source>
</reference>
<dbReference type="GeneID" id="127749570"/>
<evidence type="ECO:0000313" key="2">
    <source>
        <dbReference type="Proteomes" id="UP000504606"/>
    </source>
</evidence>
<evidence type="ECO:0000256" key="1">
    <source>
        <dbReference type="SAM" id="MobiDB-lite"/>
    </source>
</evidence>
<dbReference type="RefSeq" id="XP_052124237.1">
    <property type="nucleotide sequence ID" value="XM_052268277.1"/>
</dbReference>
<dbReference type="KEGG" id="foc:127749570"/>
<dbReference type="AlphaFoldDB" id="A0A9C6U627"/>
<feature type="region of interest" description="Disordered" evidence="1">
    <location>
        <begin position="75"/>
        <end position="102"/>
    </location>
</feature>
<proteinExistence type="predicted"/>
<feature type="compositionally biased region" description="Basic and acidic residues" evidence="1">
    <location>
        <begin position="84"/>
        <end position="102"/>
    </location>
</feature>